<comment type="similarity">
    <text evidence="1">Belongs to the protein kinase superfamily. STE Ser/Thr protein kinase family. STE20 subfamily.</text>
</comment>
<dbReference type="SMART" id="SM00220">
    <property type="entry name" value="S_TKc"/>
    <property type="match status" value="1"/>
</dbReference>
<protein>
    <recommendedName>
        <fullName evidence="4">Protein kinase domain-containing protein</fullName>
    </recommendedName>
</protein>
<keyword evidence="2" id="KW-0547">Nucleotide-binding</keyword>
<dbReference type="OrthoDB" id="8693905at2759"/>
<name>A0A0B1T1U2_OESDE</name>
<evidence type="ECO:0000313" key="5">
    <source>
        <dbReference type="EMBL" id="KHJ91189.1"/>
    </source>
</evidence>
<dbReference type="Gene3D" id="1.10.510.10">
    <property type="entry name" value="Transferase(Phosphotransferase) domain 1"/>
    <property type="match status" value="1"/>
</dbReference>
<gene>
    <name evidence="5" type="ORF">OESDEN_08952</name>
</gene>
<feature type="domain" description="Protein kinase" evidence="4">
    <location>
        <begin position="1"/>
        <end position="176"/>
    </location>
</feature>
<dbReference type="GO" id="GO:0004674">
    <property type="term" value="F:protein serine/threonine kinase activity"/>
    <property type="evidence" value="ECO:0007669"/>
    <property type="project" value="TreeGrafter"/>
</dbReference>
<organism evidence="5 6">
    <name type="scientific">Oesophagostomum dentatum</name>
    <name type="common">Nodular worm</name>
    <dbReference type="NCBI Taxonomy" id="61180"/>
    <lineage>
        <taxon>Eukaryota</taxon>
        <taxon>Metazoa</taxon>
        <taxon>Ecdysozoa</taxon>
        <taxon>Nematoda</taxon>
        <taxon>Chromadorea</taxon>
        <taxon>Rhabditida</taxon>
        <taxon>Rhabditina</taxon>
        <taxon>Rhabditomorpha</taxon>
        <taxon>Strongyloidea</taxon>
        <taxon>Strongylidae</taxon>
        <taxon>Oesophagostomum</taxon>
    </lineage>
</organism>
<dbReference type="Pfam" id="PF00069">
    <property type="entry name" value="Pkinase"/>
    <property type="match status" value="1"/>
</dbReference>
<dbReference type="PANTHER" id="PTHR48012:SF2">
    <property type="entry name" value="STERILE20-LIKE KINASE, ISOFORM B"/>
    <property type="match status" value="1"/>
</dbReference>
<evidence type="ECO:0000259" key="4">
    <source>
        <dbReference type="PROSITE" id="PS50011"/>
    </source>
</evidence>
<reference evidence="5 6" key="1">
    <citation type="submission" date="2014-03" db="EMBL/GenBank/DDBJ databases">
        <title>Draft genome of the hookworm Oesophagostomum dentatum.</title>
        <authorList>
            <person name="Mitreva M."/>
        </authorList>
    </citation>
    <scope>NUCLEOTIDE SEQUENCE [LARGE SCALE GENOMIC DNA]</scope>
    <source>
        <strain evidence="5 6">OD-Hann</strain>
    </source>
</reference>
<dbReference type="Proteomes" id="UP000053660">
    <property type="component" value="Unassembled WGS sequence"/>
</dbReference>
<sequence>MDADCVERSFNARANSMEYIRPRAGRLIHNTTIMGATHNQGSSPQRHADNILVGEGGAVKLADFGLTVRLTEEVSRRRSLVGTPHFMAPEIIEKSGYDCKADIWSLGITANEMAQGETLNSQVATKDVLAYTATHPPPSLDSKRWDPNFVVFVKVCLKKDPAKRPTAKRLMMESFITKAAKTSVLLEVIARAKECRKAEAVAKPSEAS</sequence>
<evidence type="ECO:0000256" key="1">
    <source>
        <dbReference type="ARBA" id="ARBA00008874"/>
    </source>
</evidence>
<dbReference type="PANTHER" id="PTHR48012">
    <property type="entry name" value="STERILE20-LIKE KINASE, ISOFORM B-RELATED"/>
    <property type="match status" value="1"/>
</dbReference>
<proteinExistence type="inferred from homology"/>
<dbReference type="SUPFAM" id="SSF56112">
    <property type="entry name" value="Protein kinase-like (PK-like)"/>
    <property type="match status" value="1"/>
</dbReference>
<evidence type="ECO:0000256" key="3">
    <source>
        <dbReference type="ARBA" id="ARBA00022840"/>
    </source>
</evidence>
<dbReference type="AlphaFoldDB" id="A0A0B1T1U2"/>
<keyword evidence="3" id="KW-0067">ATP-binding</keyword>
<keyword evidence="6" id="KW-1185">Reference proteome</keyword>
<dbReference type="InterPro" id="IPR050629">
    <property type="entry name" value="STE20/SPS1-PAK"/>
</dbReference>
<dbReference type="InterPro" id="IPR000719">
    <property type="entry name" value="Prot_kinase_dom"/>
</dbReference>
<evidence type="ECO:0000313" key="6">
    <source>
        <dbReference type="Proteomes" id="UP000053660"/>
    </source>
</evidence>
<evidence type="ECO:0000256" key="2">
    <source>
        <dbReference type="ARBA" id="ARBA00022741"/>
    </source>
</evidence>
<dbReference type="GO" id="GO:0005524">
    <property type="term" value="F:ATP binding"/>
    <property type="evidence" value="ECO:0007669"/>
    <property type="project" value="UniProtKB-KW"/>
</dbReference>
<dbReference type="InterPro" id="IPR011009">
    <property type="entry name" value="Kinase-like_dom_sf"/>
</dbReference>
<dbReference type="GO" id="GO:0005737">
    <property type="term" value="C:cytoplasm"/>
    <property type="evidence" value="ECO:0007669"/>
    <property type="project" value="TreeGrafter"/>
</dbReference>
<dbReference type="PROSITE" id="PS50011">
    <property type="entry name" value="PROTEIN_KINASE_DOM"/>
    <property type="match status" value="1"/>
</dbReference>
<dbReference type="EMBL" id="KN552269">
    <property type="protein sequence ID" value="KHJ91189.1"/>
    <property type="molecule type" value="Genomic_DNA"/>
</dbReference>
<accession>A0A0B1T1U2</accession>